<protein>
    <submittedName>
        <fullName evidence="1">Uncharacterized protein</fullName>
    </submittedName>
</protein>
<reference evidence="1 2" key="1">
    <citation type="journal article" date="2012" name="PLoS Pathog.">
        <title>The genome of the obligate intracellular parasite Trachipleistophora hominis: new insights into microsporidian genome dynamics and reductive evolution.</title>
        <authorList>
            <person name="Heinz E."/>
            <person name="Williams T.A."/>
            <person name="Nakjang S."/>
            <person name="Noel C.J."/>
            <person name="Swan D.C."/>
            <person name="Goldberg A.V."/>
            <person name="Harris S.R."/>
            <person name="Weinmaier T."/>
            <person name="Markert S."/>
            <person name="Becher D."/>
            <person name="Bernhardt J."/>
            <person name="Dagan T."/>
            <person name="Hacker C."/>
            <person name="Lucocq J.M."/>
            <person name="Schweder T."/>
            <person name="Rattei T."/>
            <person name="Hall N."/>
            <person name="Hirt R.P."/>
            <person name="Embley T.M."/>
        </authorList>
    </citation>
    <scope>NUCLEOTIDE SEQUENCE [LARGE SCALE GENOMIC DNA]</scope>
</reference>
<proteinExistence type="predicted"/>
<dbReference type="HOGENOM" id="CLU_1023777_0_0_1"/>
<dbReference type="EMBL" id="JH993845">
    <property type="protein sequence ID" value="ELQ76478.1"/>
    <property type="molecule type" value="Genomic_DNA"/>
</dbReference>
<gene>
    <name evidence="1" type="ORF">THOM_0505</name>
</gene>
<dbReference type="Proteomes" id="UP000011185">
    <property type="component" value="Unassembled WGS sequence"/>
</dbReference>
<evidence type="ECO:0000313" key="2">
    <source>
        <dbReference type="Proteomes" id="UP000011185"/>
    </source>
</evidence>
<dbReference type="OrthoDB" id="2190805at2759"/>
<sequence>MTVNEKENFNFLEFKSIEDPIKSMEVLKTTFLKLKQLTRDELTMLFADTDFFVFLEDALVMMKNDREFVEFVCGLEIEDSIVEKHGMKEFMNKCADIRRDMECSTTDAANPPKRKRKTKRVSFSLEKNMTKLYLVEKSEMKHGNYRDKDREEAAILKNVPWIVPIRLRPCAEFKRRSEEVNVQKIRETTTVKITNLESENFVPSDGSAKKEKVPATSKPVEICIFDSNVSNILPKLDYAKIVCGDEKVRYTVADILNDEKVLEHFMKKKKE</sequence>
<accession>L7JYD0</accession>
<dbReference type="VEuPathDB" id="MicrosporidiaDB:THOM_0505"/>
<evidence type="ECO:0000313" key="1">
    <source>
        <dbReference type="EMBL" id="ELQ76478.1"/>
    </source>
</evidence>
<name>L7JYD0_TRAHO</name>
<keyword evidence="2" id="KW-1185">Reference proteome</keyword>
<dbReference type="AlphaFoldDB" id="L7JYD0"/>
<dbReference type="InParanoid" id="L7JYD0"/>
<organism evidence="1 2">
    <name type="scientific">Trachipleistophora hominis</name>
    <name type="common">Microsporidian parasite</name>
    <dbReference type="NCBI Taxonomy" id="72359"/>
    <lineage>
        <taxon>Eukaryota</taxon>
        <taxon>Fungi</taxon>
        <taxon>Fungi incertae sedis</taxon>
        <taxon>Microsporidia</taxon>
        <taxon>Pleistophoridae</taxon>
        <taxon>Trachipleistophora</taxon>
    </lineage>
</organism>
<dbReference type="OMA" id="HGNYRDK"/>